<gene>
    <name evidence="6" type="ORF">MSL71_8570</name>
</gene>
<dbReference type="EMBL" id="CAADHO010000001">
    <property type="protein sequence ID" value="VFQ43229.1"/>
    <property type="molecule type" value="Genomic_DNA"/>
</dbReference>
<dbReference type="PANTHER" id="PTHR45625">
    <property type="entry name" value="PEPTIDYL-PROLYL CIS-TRANS ISOMERASE-RELATED"/>
    <property type="match status" value="1"/>
</dbReference>
<accession>A0A4U8YJK0</accession>
<evidence type="ECO:0000313" key="6">
    <source>
        <dbReference type="EMBL" id="VFQ43229.1"/>
    </source>
</evidence>
<evidence type="ECO:0000259" key="5">
    <source>
        <dbReference type="PROSITE" id="PS50072"/>
    </source>
</evidence>
<comment type="similarity">
    <text evidence="1 4">Belongs to the cyclophilin-type PPIase family.</text>
</comment>
<name>A0A4U8YJK0_9BACT</name>
<dbReference type="SUPFAM" id="SSF50891">
    <property type="entry name" value="Cyclophilin-like"/>
    <property type="match status" value="1"/>
</dbReference>
<reference evidence="6 7" key="1">
    <citation type="submission" date="2019-03" db="EMBL/GenBank/DDBJ databases">
        <authorList>
            <person name="Nijsse B."/>
        </authorList>
    </citation>
    <scope>NUCLEOTIDE SEQUENCE [LARGE SCALE GENOMIC DNA]</scope>
    <source>
        <strain evidence="6">Desulfoluna butyratoxydans MSL71</strain>
    </source>
</reference>
<evidence type="ECO:0000256" key="3">
    <source>
        <dbReference type="ARBA" id="ARBA00023235"/>
    </source>
</evidence>
<evidence type="ECO:0000256" key="2">
    <source>
        <dbReference type="ARBA" id="ARBA00023110"/>
    </source>
</evidence>
<dbReference type="Pfam" id="PF00160">
    <property type="entry name" value="Pro_isomerase"/>
    <property type="match status" value="1"/>
</dbReference>
<keyword evidence="7" id="KW-1185">Reference proteome</keyword>
<organism evidence="6 7">
    <name type="scientific">Desulfoluna butyratoxydans</name>
    <dbReference type="NCBI Taxonomy" id="231438"/>
    <lineage>
        <taxon>Bacteria</taxon>
        <taxon>Pseudomonadati</taxon>
        <taxon>Thermodesulfobacteriota</taxon>
        <taxon>Desulfobacteria</taxon>
        <taxon>Desulfobacterales</taxon>
        <taxon>Desulfolunaceae</taxon>
        <taxon>Desulfoluna</taxon>
    </lineage>
</organism>
<dbReference type="InterPro" id="IPR020892">
    <property type="entry name" value="Cyclophilin-type_PPIase_CS"/>
</dbReference>
<protein>
    <recommendedName>
        <fullName evidence="4">Peptidyl-prolyl cis-trans isomerase</fullName>
        <shortName evidence="4">PPIase</shortName>
        <ecNumber evidence="4">5.2.1.8</ecNumber>
    </recommendedName>
</protein>
<dbReference type="GO" id="GO:0006457">
    <property type="term" value="P:protein folding"/>
    <property type="evidence" value="ECO:0007669"/>
    <property type="project" value="InterPro"/>
</dbReference>
<comment type="function">
    <text evidence="4">PPIases accelerate the folding of proteins. It catalyzes the cis-trans isomerization of proline imidic peptide bonds in oligopeptides.</text>
</comment>
<comment type="catalytic activity">
    <reaction evidence="4">
        <text>[protein]-peptidylproline (omega=180) = [protein]-peptidylproline (omega=0)</text>
        <dbReference type="Rhea" id="RHEA:16237"/>
        <dbReference type="Rhea" id="RHEA-COMP:10747"/>
        <dbReference type="Rhea" id="RHEA-COMP:10748"/>
        <dbReference type="ChEBI" id="CHEBI:83833"/>
        <dbReference type="ChEBI" id="CHEBI:83834"/>
        <dbReference type="EC" id="5.2.1.8"/>
    </reaction>
</comment>
<feature type="domain" description="PPIase cyclophilin-type" evidence="5">
    <location>
        <begin position="13"/>
        <end position="133"/>
    </location>
</feature>
<evidence type="ECO:0000256" key="4">
    <source>
        <dbReference type="RuleBase" id="RU363019"/>
    </source>
</evidence>
<dbReference type="RefSeq" id="WP_180137404.1">
    <property type="nucleotide sequence ID" value="NZ_CAADHO010000001.1"/>
</dbReference>
<dbReference type="CDD" id="cd00317">
    <property type="entry name" value="cyclophilin"/>
    <property type="match status" value="1"/>
</dbReference>
<proteinExistence type="inferred from homology"/>
<dbReference type="PRINTS" id="PR00153">
    <property type="entry name" value="CSAPPISMRASE"/>
</dbReference>
<keyword evidence="3 4" id="KW-0413">Isomerase</keyword>
<dbReference type="Gene3D" id="2.40.100.10">
    <property type="entry name" value="Cyclophilin-like"/>
    <property type="match status" value="1"/>
</dbReference>
<dbReference type="EC" id="5.2.1.8" evidence="4"/>
<dbReference type="PROSITE" id="PS00170">
    <property type="entry name" value="CSA_PPIASE_1"/>
    <property type="match status" value="1"/>
</dbReference>
<evidence type="ECO:0000256" key="1">
    <source>
        <dbReference type="ARBA" id="ARBA00007365"/>
    </source>
</evidence>
<dbReference type="InterPro" id="IPR029000">
    <property type="entry name" value="Cyclophilin-like_dom_sf"/>
</dbReference>
<dbReference type="PROSITE" id="PS50072">
    <property type="entry name" value="CSA_PPIASE_2"/>
    <property type="match status" value="1"/>
</dbReference>
<evidence type="ECO:0000313" key="7">
    <source>
        <dbReference type="Proteomes" id="UP000507962"/>
    </source>
</evidence>
<dbReference type="AlphaFoldDB" id="A0A4U8YJK0"/>
<dbReference type="GO" id="GO:0003755">
    <property type="term" value="F:peptidyl-prolyl cis-trans isomerase activity"/>
    <property type="evidence" value="ECO:0007669"/>
    <property type="project" value="UniProtKB-UniRule"/>
</dbReference>
<dbReference type="InterPro" id="IPR044666">
    <property type="entry name" value="Cyclophilin_A-like"/>
</dbReference>
<sequence>MQDLTAVFKTSKGDIRLALFAEKTPYTVANFANLAKRGFYDGLNFHRVINDFMVQGGCPLGTGTGGPGYRFDDEFDNSLRHERPGILSMANAGPGTNGSQFFITHVPTPWLDGKHSVFGSVMGQADQDVVNSIVMGDEITSVTIEGDTDALFEKCADKLAEWNKVLDKEFPAKA</sequence>
<dbReference type="PANTHER" id="PTHR45625:SF4">
    <property type="entry name" value="PEPTIDYLPROLYL ISOMERASE DOMAIN AND WD REPEAT-CONTAINING PROTEIN 1"/>
    <property type="match status" value="1"/>
</dbReference>
<dbReference type="InterPro" id="IPR002130">
    <property type="entry name" value="Cyclophilin-type_PPIase_dom"/>
</dbReference>
<keyword evidence="2 4" id="KW-0697">Rotamase</keyword>
<dbReference type="Proteomes" id="UP000507962">
    <property type="component" value="Unassembled WGS sequence"/>
</dbReference>